<reference evidence="2" key="1">
    <citation type="submission" date="2014-09" db="EMBL/GenBank/DDBJ databases">
        <authorList>
            <person name="Magalhaes I.L.F."/>
            <person name="Oliveira U."/>
            <person name="Santos F.R."/>
            <person name="Vidigal T.H.D.A."/>
            <person name="Brescovit A.D."/>
            <person name="Santos A.J."/>
        </authorList>
    </citation>
    <scope>NUCLEOTIDE SEQUENCE</scope>
    <source>
        <tissue evidence="2">Shoot tissue taken approximately 20 cm above the soil surface</tissue>
    </source>
</reference>
<evidence type="ECO:0000313" key="2">
    <source>
        <dbReference type="EMBL" id="JAE02913.1"/>
    </source>
</evidence>
<sequence>MANAELQAATSRHPSASFLSSGHSSPNRVQQLLTHMS</sequence>
<dbReference type="EMBL" id="GBRH01194983">
    <property type="protein sequence ID" value="JAE02913.1"/>
    <property type="molecule type" value="Transcribed_RNA"/>
</dbReference>
<protein>
    <submittedName>
        <fullName evidence="2">Uncharacterized protein</fullName>
    </submittedName>
</protein>
<proteinExistence type="predicted"/>
<dbReference type="AlphaFoldDB" id="A0A0A9F3N7"/>
<feature type="region of interest" description="Disordered" evidence="1">
    <location>
        <begin position="1"/>
        <end position="37"/>
    </location>
</feature>
<evidence type="ECO:0000256" key="1">
    <source>
        <dbReference type="SAM" id="MobiDB-lite"/>
    </source>
</evidence>
<feature type="compositionally biased region" description="Polar residues" evidence="1">
    <location>
        <begin position="8"/>
        <end position="37"/>
    </location>
</feature>
<name>A0A0A9F3N7_ARUDO</name>
<organism evidence="2">
    <name type="scientific">Arundo donax</name>
    <name type="common">Giant reed</name>
    <name type="synonym">Donax arundinaceus</name>
    <dbReference type="NCBI Taxonomy" id="35708"/>
    <lineage>
        <taxon>Eukaryota</taxon>
        <taxon>Viridiplantae</taxon>
        <taxon>Streptophyta</taxon>
        <taxon>Embryophyta</taxon>
        <taxon>Tracheophyta</taxon>
        <taxon>Spermatophyta</taxon>
        <taxon>Magnoliopsida</taxon>
        <taxon>Liliopsida</taxon>
        <taxon>Poales</taxon>
        <taxon>Poaceae</taxon>
        <taxon>PACMAD clade</taxon>
        <taxon>Arundinoideae</taxon>
        <taxon>Arundineae</taxon>
        <taxon>Arundo</taxon>
    </lineage>
</organism>
<accession>A0A0A9F3N7</accession>
<reference evidence="2" key="2">
    <citation type="journal article" date="2015" name="Data Brief">
        <title>Shoot transcriptome of the giant reed, Arundo donax.</title>
        <authorList>
            <person name="Barrero R.A."/>
            <person name="Guerrero F.D."/>
            <person name="Moolhuijzen P."/>
            <person name="Goolsby J.A."/>
            <person name="Tidwell J."/>
            <person name="Bellgard S.E."/>
            <person name="Bellgard M.I."/>
        </authorList>
    </citation>
    <scope>NUCLEOTIDE SEQUENCE</scope>
    <source>
        <tissue evidence="2">Shoot tissue taken approximately 20 cm above the soil surface</tissue>
    </source>
</reference>